<name>A0ACB8KJB0_CITSI</name>
<comment type="caution">
    <text evidence="1">The sequence shown here is derived from an EMBL/GenBank/DDBJ whole genome shotgun (WGS) entry which is preliminary data.</text>
</comment>
<sequence length="698" mass="76813">MLSSPLPSFDQILESTQKPKLRKAFKLLKSHACKVANFTLQWQDLEDHLRFIHSEIESKLQQNSAAKTIQSDTNPPSKDSILPQNNNPENKASKTSEISVKNGKELILYVKEHVRDHGLLQDYLFKLFKAVDEPGKLVLEALREFYSLADTETRSSCVVVLEEFGRVKEEVDDVAEEVREEAKRFAVQWRGKLGMKNSLEVLGFLLLLIDFELVGEFGFDEILKLFNCVSSRKQAPGLFRALGFADKAADYIQELIAKNRRLEAIRFIYEFELVDQFPPVPLLKGHAKYAKKVAKEIRKKGKNSFEAQNDATKSEIAALRGIIRFIENYQLGSEYSPKMLRNQIQQIKKQRKERKADTKTTGSKADTKTTGSKANTKITGSNAESQQSNGNKRTAPASKAEQNQPKRIRHEPAADLSAFAKTLPPIYLKQATHHQPISSFEGQGTQNSAPLARTEAPSQAVPYTYADATSNAHIQQYPGQAARLLSHLSTAAPHLNSPPMYAKQTTHHQPISSFVGQGTQNSTHLARTVAPSQAGPGTFAGATSSAHIQQSPDQAALLLSHLSTVVQHLTSPFGNYNRAGSTPINSSYTSLSARPYELSGSATIRPHMSSSPGPYGRSIPANGSSGQFGFGATRTPIASALGDLRRTSMYYNNWQASSPSTGIAPNSSFHASRYCDRPAPSGGNYGISSKSQPSIYHP</sequence>
<protein>
    <submittedName>
        <fullName evidence="1">FRIGIDA-like protein</fullName>
    </submittedName>
</protein>
<evidence type="ECO:0000313" key="1">
    <source>
        <dbReference type="EMBL" id="KAH9754472.1"/>
    </source>
</evidence>
<evidence type="ECO:0000313" key="2">
    <source>
        <dbReference type="Proteomes" id="UP000829398"/>
    </source>
</evidence>
<reference evidence="2" key="1">
    <citation type="journal article" date="2023" name="Hortic. Res.">
        <title>A chromosome-level phased genome enabling allele-level studies in sweet orange: a case study on citrus Huanglongbing tolerance.</title>
        <authorList>
            <person name="Wu B."/>
            <person name="Yu Q."/>
            <person name="Deng Z."/>
            <person name="Duan Y."/>
            <person name="Luo F."/>
            <person name="Gmitter F. Jr."/>
        </authorList>
    </citation>
    <scope>NUCLEOTIDE SEQUENCE [LARGE SCALE GENOMIC DNA]</scope>
    <source>
        <strain evidence="2">cv. Valencia</strain>
    </source>
</reference>
<proteinExistence type="predicted"/>
<accession>A0ACB8KJB0</accession>
<dbReference type="EMBL" id="CM039174">
    <property type="protein sequence ID" value="KAH9754472.1"/>
    <property type="molecule type" value="Genomic_DNA"/>
</dbReference>
<dbReference type="Proteomes" id="UP000829398">
    <property type="component" value="Chromosome 5"/>
</dbReference>
<gene>
    <name evidence="1" type="ORF">KPL71_015456</name>
</gene>
<organism evidence="1 2">
    <name type="scientific">Citrus sinensis</name>
    <name type="common">Sweet orange</name>
    <name type="synonym">Citrus aurantium var. sinensis</name>
    <dbReference type="NCBI Taxonomy" id="2711"/>
    <lineage>
        <taxon>Eukaryota</taxon>
        <taxon>Viridiplantae</taxon>
        <taxon>Streptophyta</taxon>
        <taxon>Embryophyta</taxon>
        <taxon>Tracheophyta</taxon>
        <taxon>Spermatophyta</taxon>
        <taxon>Magnoliopsida</taxon>
        <taxon>eudicotyledons</taxon>
        <taxon>Gunneridae</taxon>
        <taxon>Pentapetalae</taxon>
        <taxon>rosids</taxon>
        <taxon>malvids</taxon>
        <taxon>Sapindales</taxon>
        <taxon>Rutaceae</taxon>
        <taxon>Aurantioideae</taxon>
        <taxon>Citrus</taxon>
    </lineage>
</organism>
<keyword evidence="2" id="KW-1185">Reference proteome</keyword>